<reference evidence="3" key="1">
    <citation type="journal article" date="2008" name="Insect Biochem. Mol. Biol.">
        <title>The genome of a lepidopteran model insect, the silkworm Bombyx mori.</title>
        <authorList>
            <consortium name="International Silkworm Genome Consortium"/>
        </authorList>
    </citation>
    <scope>NUCLEOTIDE SEQUENCE [LARGE SCALE GENOMIC DNA]</scope>
    <source>
        <strain evidence="3">p50T</strain>
    </source>
</reference>
<dbReference type="EnsemblMetazoa" id="XM_012690060.3">
    <property type="protein sequence ID" value="XP_012545514.1"/>
    <property type="gene ID" value="LOC105841579"/>
</dbReference>
<keyword evidence="3" id="KW-1185">Reference proteome</keyword>
<feature type="region of interest" description="Disordered" evidence="1">
    <location>
        <begin position="59"/>
        <end position="103"/>
    </location>
</feature>
<reference evidence="2" key="2">
    <citation type="submission" date="2022-06" db="UniProtKB">
        <authorList>
            <consortium name="EnsemblMetazoa"/>
        </authorList>
    </citation>
    <scope>IDENTIFICATION</scope>
    <source>
        <strain evidence="2">p50T (Dazao)</strain>
    </source>
</reference>
<dbReference type="Proteomes" id="UP000005204">
    <property type="component" value="Unassembled WGS sequence"/>
</dbReference>
<feature type="compositionally biased region" description="Polar residues" evidence="1">
    <location>
        <begin position="69"/>
        <end position="103"/>
    </location>
</feature>
<organism evidence="2 3">
    <name type="scientific">Bombyx mori</name>
    <name type="common">Silk moth</name>
    <dbReference type="NCBI Taxonomy" id="7091"/>
    <lineage>
        <taxon>Eukaryota</taxon>
        <taxon>Metazoa</taxon>
        <taxon>Ecdysozoa</taxon>
        <taxon>Arthropoda</taxon>
        <taxon>Hexapoda</taxon>
        <taxon>Insecta</taxon>
        <taxon>Pterygota</taxon>
        <taxon>Neoptera</taxon>
        <taxon>Endopterygota</taxon>
        <taxon>Lepidoptera</taxon>
        <taxon>Glossata</taxon>
        <taxon>Ditrysia</taxon>
        <taxon>Bombycoidea</taxon>
        <taxon>Bombycidae</taxon>
        <taxon>Bombycinae</taxon>
        <taxon>Bombyx</taxon>
    </lineage>
</organism>
<protein>
    <submittedName>
        <fullName evidence="2">Uncharacterized protein</fullName>
    </submittedName>
</protein>
<evidence type="ECO:0000256" key="1">
    <source>
        <dbReference type="SAM" id="MobiDB-lite"/>
    </source>
</evidence>
<dbReference type="AlphaFoldDB" id="A0A8R2G9A5"/>
<dbReference type="OrthoDB" id="10023262at2759"/>
<evidence type="ECO:0000313" key="2">
    <source>
        <dbReference type="EnsemblMetazoa" id="XP_012545514.1"/>
    </source>
</evidence>
<evidence type="ECO:0000313" key="3">
    <source>
        <dbReference type="Proteomes" id="UP000005204"/>
    </source>
</evidence>
<accession>A0A8R2G9A5</accession>
<name>A0A8R2G9A5_BOMMO</name>
<sequence length="103" mass="11598">MSSDEEPTSTNASVRRKKCVQYQRKKWEENFPGWLQDSRKGESYAHCKSCNKDINITSGKEAIKKHSPSEAQSVSSKNIKSQPKTSSFTVTKTQKSDTLVKQG</sequence>
<proteinExistence type="predicted"/>